<keyword evidence="7" id="KW-1185">Reference proteome</keyword>
<dbReference type="Pfam" id="PF07690">
    <property type="entry name" value="MFS_1"/>
    <property type="match status" value="1"/>
</dbReference>
<dbReference type="EMBL" id="JBHRTP010000101">
    <property type="protein sequence ID" value="MFC3111126.1"/>
    <property type="molecule type" value="Genomic_DNA"/>
</dbReference>
<keyword evidence="3 4" id="KW-0472">Membrane</keyword>
<feature type="transmembrane region" description="Helical" evidence="4">
    <location>
        <begin position="51"/>
        <end position="73"/>
    </location>
</feature>
<evidence type="ECO:0000313" key="6">
    <source>
        <dbReference type="EMBL" id="MFC3111126.1"/>
    </source>
</evidence>
<dbReference type="InterPro" id="IPR011701">
    <property type="entry name" value="MFS"/>
</dbReference>
<feature type="domain" description="Major facilitator superfamily (MFS) profile" evidence="5">
    <location>
        <begin position="15"/>
        <end position="402"/>
    </location>
</feature>
<evidence type="ECO:0000259" key="5">
    <source>
        <dbReference type="PROSITE" id="PS50850"/>
    </source>
</evidence>
<keyword evidence="1 4" id="KW-0812">Transmembrane</keyword>
<proteinExistence type="predicted"/>
<feature type="transmembrane region" description="Helical" evidence="4">
    <location>
        <begin position="170"/>
        <end position="188"/>
    </location>
</feature>
<dbReference type="RefSeq" id="WP_390324355.1">
    <property type="nucleotide sequence ID" value="NZ_JBHRTP010000101.1"/>
</dbReference>
<evidence type="ECO:0000256" key="4">
    <source>
        <dbReference type="SAM" id="Phobius"/>
    </source>
</evidence>
<feature type="transmembrane region" description="Helical" evidence="4">
    <location>
        <begin position="377"/>
        <end position="398"/>
    </location>
</feature>
<dbReference type="Gene3D" id="1.20.1250.20">
    <property type="entry name" value="MFS general substrate transporter like domains"/>
    <property type="match status" value="1"/>
</dbReference>
<feature type="transmembrane region" description="Helical" evidence="4">
    <location>
        <begin position="312"/>
        <end position="329"/>
    </location>
</feature>
<dbReference type="InterPro" id="IPR020846">
    <property type="entry name" value="MFS_dom"/>
</dbReference>
<reference evidence="7" key="1">
    <citation type="journal article" date="2019" name="Int. J. Syst. Evol. Microbiol.">
        <title>The Global Catalogue of Microorganisms (GCM) 10K type strain sequencing project: providing services to taxonomists for standard genome sequencing and annotation.</title>
        <authorList>
            <consortium name="The Broad Institute Genomics Platform"/>
            <consortium name="The Broad Institute Genome Sequencing Center for Infectious Disease"/>
            <person name="Wu L."/>
            <person name="Ma J."/>
        </authorList>
    </citation>
    <scope>NUCLEOTIDE SEQUENCE [LARGE SCALE GENOMIC DNA]</scope>
    <source>
        <strain evidence="7">KCTC 42986</strain>
    </source>
</reference>
<feature type="transmembrane region" description="Helical" evidence="4">
    <location>
        <begin position="350"/>
        <end position="371"/>
    </location>
</feature>
<accession>A0ABV7FA52</accession>
<evidence type="ECO:0000256" key="1">
    <source>
        <dbReference type="ARBA" id="ARBA00022692"/>
    </source>
</evidence>
<gene>
    <name evidence="6" type="ORF">ACFOFO_24765</name>
</gene>
<dbReference type="PANTHER" id="PTHR43129:SF1">
    <property type="entry name" value="FOSMIDOMYCIN RESISTANCE PROTEIN"/>
    <property type="match status" value="1"/>
</dbReference>
<organism evidence="6 7">
    <name type="scientific">Undibacterium arcticum</name>
    <dbReference type="NCBI Taxonomy" id="1762892"/>
    <lineage>
        <taxon>Bacteria</taxon>
        <taxon>Pseudomonadati</taxon>
        <taxon>Pseudomonadota</taxon>
        <taxon>Betaproteobacteria</taxon>
        <taxon>Burkholderiales</taxon>
        <taxon>Oxalobacteraceae</taxon>
        <taxon>Undibacterium</taxon>
    </lineage>
</organism>
<feature type="transmembrane region" description="Helical" evidence="4">
    <location>
        <begin position="289"/>
        <end position="306"/>
    </location>
</feature>
<keyword evidence="2 4" id="KW-1133">Transmembrane helix</keyword>
<feature type="transmembrane region" description="Helical" evidence="4">
    <location>
        <begin position="262"/>
        <end position="280"/>
    </location>
</feature>
<feature type="transmembrane region" description="Helical" evidence="4">
    <location>
        <begin position="15"/>
        <end position="39"/>
    </location>
</feature>
<protein>
    <submittedName>
        <fullName evidence="6">MFS transporter</fullName>
    </submittedName>
</protein>
<evidence type="ECO:0000313" key="7">
    <source>
        <dbReference type="Proteomes" id="UP001595530"/>
    </source>
</evidence>
<evidence type="ECO:0000256" key="2">
    <source>
        <dbReference type="ARBA" id="ARBA00022989"/>
    </source>
</evidence>
<dbReference type="PROSITE" id="PS50850">
    <property type="entry name" value="MFS"/>
    <property type="match status" value="1"/>
</dbReference>
<dbReference type="SUPFAM" id="SSF103473">
    <property type="entry name" value="MFS general substrate transporter"/>
    <property type="match status" value="1"/>
</dbReference>
<feature type="transmembrane region" description="Helical" evidence="4">
    <location>
        <begin position="80"/>
        <end position="96"/>
    </location>
</feature>
<name>A0ABV7FA52_9BURK</name>
<comment type="caution">
    <text evidence="6">The sequence shown here is derived from an EMBL/GenBank/DDBJ whole genome shotgun (WGS) entry which is preliminary data.</text>
</comment>
<evidence type="ECO:0000256" key="3">
    <source>
        <dbReference type="ARBA" id="ARBA00023136"/>
    </source>
</evidence>
<dbReference type="InterPro" id="IPR036259">
    <property type="entry name" value="MFS_trans_sf"/>
</dbReference>
<dbReference type="Proteomes" id="UP001595530">
    <property type="component" value="Unassembled WGS sequence"/>
</dbReference>
<dbReference type="PANTHER" id="PTHR43129">
    <property type="entry name" value="FOSMIDOMYCIN RESISTANCE PROTEIN"/>
    <property type="match status" value="1"/>
</dbReference>
<sequence>MHSTQPPALRQDAKVIGLIGIGHGVSHFFHLILASLFPWLKVDFQLSYAELGLLMTVFFIVSGIGQALAGFVVDRVGARRVLFGGLGCLAVSALALSSAQTYPMLLAGSMLAGLGNSVFHPADFSLLNKRVSAARIGHAFSVHGVSGNLGWAAAPLFLTGIAGLSSWRSALVAAAFIPLAVLLLLVLNRDALRTDDPRPHTSPAAVAASNSDLFDFLRLPTIWMCFTFFVITALATGGIQSFSATSLRALYGMPLVWATTGYTAYMLASAAGMVLGGFLASNSSRPDRIIARCFIGSGLVALLIASGWPAPFMAVSLMAVVGFGAGVAGPSRDLLIRAAAPKNATGRVYGVVYSGNDIGLAASPLLFGALMDTNRPAWVFVCIGAFQLLAIATAVRVGSNTAKKAVGKDKQLLPA</sequence>
<feature type="transmembrane region" description="Helical" evidence="4">
    <location>
        <begin position="221"/>
        <end position="242"/>
    </location>
</feature>